<name>A0A2U1AEH3_9BACT</name>
<evidence type="ECO:0000313" key="2">
    <source>
        <dbReference type="EMBL" id="PVY34793.1"/>
    </source>
</evidence>
<proteinExistence type="predicted"/>
<dbReference type="NCBIfam" id="NF038032">
    <property type="entry name" value="CehA_McbA_metalo"/>
    <property type="match status" value="1"/>
</dbReference>
<dbReference type="EMBL" id="QEKH01000046">
    <property type="protein sequence ID" value="PVY34793.1"/>
    <property type="molecule type" value="Genomic_DNA"/>
</dbReference>
<accession>A0A2U1AEH3</accession>
<protein>
    <submittedName>
        <fullName evidence="2">Calcineurin-like phosphoesterase family protein</fullName>
    </submittedName>
</protein>
<dbReference type="PANTHER" id="PTHR16509:SF1">
    <property type="entry name" value="MANGANESE-DEPENDENT ADP-RIBOSE_CDP-ALCOHOL DIPHOSPHATASE"/>
    <property type="match status" value="1"/>
</dbReference>
<dbReference type="GeneID" id="78297091"/>
<organism evidence="2 3">
    <name type="scientific">Victivallis vadensis</name>
    <dbReference type="NCBI Taxonomy" id="172901"/>
    <lineage>
        <taxon>Bacteria</taxon>
        <taxon>Pseudomonadati</taxon>
        <taxon>Lentisphaerota</taxon>
        <taxon>Lentisphaeria</taxon>
        <taxon>Victivallales</taxon>
        <taxon>Victivallaceae</taxon>
        <taxon>Victivallis</taxon>
    </lineage>
</organism>
<dbReference type="GO" id="GO:0016787">
    <property type="term" value="F:hydrolase activity"/>
    <property type="evidence" value="ECO:0007669"/>
    <property type="project" value="InterPro"/>
</dbReference>
<dbReference type="Gene3D" id="3.20.20.140">
    <property type="entry name" value="Metal-dependent hydrolases"/>
    <property type="match status" value="1"/>
</dbReference>
<dbReference type="InterPro" id="IPR029052">
    <property type="entry name" value="Metallo-depent_PP-like"/>
</dbReference>
<evidence type="ECO:0000313" key="3">
    <source>
        <dbReference type="Proteomes" id="UP000245959"/>
    </source>
</evidence>
<reference evidence="2 3" key="1">
    <citation type="submission" date="2018-04" db="EMBL/GenBank/DDBJ databases">
        <title>Genomic Encyclopedia of Type Strains, Phase IV (KMG-IV): sequencing the most valuable type-strain genomes for metagenomic binning, comparative biology and taxonomic classification.</title>
        <authorList>
            <person name="Goeker M."/>
        </authorList>
    </citation>
    <scope>NUCLEOTIDE SEQUENCE [LARGE SCALE GENOMIC DNA]</scope>
    <source>
        <strain evidence="2 3">DSM 14823</strain>
    </source>
</reference>
<keyword evidence="3" id="KW-1185">Reference proteome</keyword>
<comment type="caution">
    <text evidence="2">The sequence shown here is derived from an EMBL/GenBank/DDBJ whole genome shotgun (WGS) entry which is preliminary data.</text>
</comment>
<dbReference type="AlphaFoldDB" id="A0A2U1AEH3"/>
<dbReference type="Pfam" id="PF00149">
    <property type="entry name" value="Metallophos"/>
    <property type="match status" value="1"/>
</dbReference>
<dbReference type="RefSeq" id="WP_116885828.1">
    <property type="nucleotide sequence ID" value="NZ_QEKH01000046.1"/>
</dbReference>
<feature type="domain" description="Calcineurin-like phosphoesterase" evidence="1">
    <location>
        <begin position="10"/>
        <end position="225"/>
    </location>
</feature>
<dbReference type="SUPFAM" id="SSF56300">
    <property type="entry name" value="Metallo-dependent phosphatases"/>
    <property type="match status" value="1"/>
</dbReference>
<sequence length="814" mass="90214">MNTQPPLVSFGLIGDPQYADRPPMAGRCYRNALALLAGTVERLNREKLDFVAVPGDLGDGLGTDEIARVIRVLDRSRAPVRYAAGNHDFVLHTEQELARLFNVETLFYNFAVNGVRFHVLNSLEVSRFSPPGSERARLAAQYRSLHPELLLRDWDGMLAASSRLRLRRELEMSRAAGEISVILCHVPVYSGASGDNAVAWDSAELLELFDGFDHLKACFAGHYHPGGCAIRNGVLHKTVRAICNAAMPTAVIARVYPDRLELEGIGEESGACHPYHLGPATIRGEAPAGAVVMADSGELAEAGPDGRFELTVPAPGRYALKAVASGMADAFVPMVQAPAEGVRIAMPAAPRRRLVRGDAGGPATLRITEGGRPVRWFDLAGNGYGGAAAAPGVWNEYCDRFWTSGRYAFSATGPVEQETGPYHPELRRRGWFKGDFHAHLIHGENTYRANLPFAAFLARAEHYDWLYLAAGFANDGALADHHRLARRLSTPDFLLRLNTEFPKNCHGHIGNAGVGPEFPACNPEAATNLELARRMIHDRGGVAVPVHPLYEDGIRRDKNGRAFSWMSGKELLLWLLCAPDMTPCLDLFYNDDTPGAAEFWFMLLNRGYRIGCTATSDAAFDVGRPPGLGRGSTFIQMPELSEAGIVQGLRERRTMVSWDGAALLFGIDGHGPGTILKPTGKHRLQAEIFYRPDRQVELRIIRCGRLFERRLLKLPADGRESVEFEFEEHEDSWYLALLQETAEPGRLRSAASPVYFRTPHFREPEILPLPVPFPRELRDWMKYLTVKELIRPESFDELKRRLRKFLSGSTASKR</sequence>
<evidence type="ECO:0000259" key="1">
    <source>
        <dbReference type="Pfam" id="PF00149"/>
    </source>
</evidence>
<dbReference type="PANTHER" id="PTHR16509">
    <property type="match status" value="1"/>
</dbReference>
<dbReference type="Gene3D" id="3.60.21.10">
    <property type="match status" value="1"/>
</dbReference>
<dbReference type="InterPro" id="IPR004843">
    <property type="entry name" value="Calcineurin-like_PHP"/>
</dbReference>
<dbReference type="InterPro" id="IPR016195">
    <property type="entry name" value="Pol/histidinol_Pase-like"/>
</dbReference>
<dbReference type="Proteomes" id="UP000245959">
    <property type="component" value="Unassembled WGS sequence"/>
</dbReference>
<dbReference type="SUPFAM" id="SSF89550">
    <property type="entry name" value="PHP domain-like"/>
    <property type="match status" value="1"/>
</dbReference>
<gene>
    <name evidence="2" type="ORF">C8D82_14615</name>
</gene>